<keyword evidence="2 9" id="KW-0813">Transport</keyword>
<keyword evidence="3 9" id="KW-1003">Cell membrane</keyword>
<dbReference type="Proteomes" id="UP000094622">
    <property type="component" value="Unassembled WGS sequence"/>
</dbReference>
<evidence type="ECO:0000256" key="5">
    <source>
        <dbReference type="ARBA" id="ARBA00022927"/>
    </source>
</evidence>
<dbReference type="NCBIfam" id="TIGR00964">
    <property type="entry name" value="secE_bact"/>
    <property type="match status" value="1"/>
</dbReference>
<dbReference type="InterPro" id="IPR001901">
    <property type="entry name" value="Translocase_SecE/Sec61-g"/>
</dbReference>
<name>A0A1E3GY05_9HYPH</name>
<dbReference type="RefSeq" id="WP_069308025.1">
    <property type="nucleotide sequence ID" value="NZ_MCRJ01000122.1"/>
</dbReference>
<dbReference type="GO" id="GO:0006605">
    <property type="term" value="P:protein targeting"/>
    <property type="evidence" value="ECO:0007669"/>
    <property type="project" value="UniProtKB-UniRule"/>
</dbReference>
<accession>A0A1E3GY05</accession>
<keyword evidence="4 9" id="KW-0812">Transmembrane</keyword>
<dbReference type="Gene3D" id="1.20.5.1030">
    <property type="entry name" value="Preprotein translocase secy subunit"/>
    <property type="match status" value="1"/>
</dbReference>
<evidence type="ECO:0000256" key="9">
    <source>
        <dbReference type="HAMAP-Rule" id="MF_00422"/>
    </source>
</evidence>
<dbReference type="InterPro" id="IPR005807">
    <property type="entry name" value="SecE_bac"/>
</dbReference>
<dbReference type="GO" id="GO:0065002">
    <property type="term" value="P:intracellular protein transmembrane transport"/>
    <property type="evidence" value="ECO:0007669"/>
    <property type="project" value="UniProtKB-UniRule"/>
</dbReference>
<gene>
    <name evidence="9" type="primary">secE</name>
    <name evidence="10" type="ORF">A6302_03762</name>
</gene>
<dbReference type="GO" id="GO:0005886">
    <property type="term" value="C:plasma membrane"/>
    <property type="evidence" value="ECO:0007669"/>
    <property type="project" value="UniProtKB-SubCell"/>
</dbReference>
<evidence type="ECO:0000256" key="4">
    <source>
        <dbReference type="ARBA" id="ARBA00022692"/>
    </source>
</evidence>
<evidence type="ECO:0000313" key="10">
    <source>
        <dbReference type="EMBL" id="ODN68932.1"/>
    </source>
</evidence>
<reference evidence="10 11" key="1">
    <citation type="submission" date="2016-07" db="EMBL/GenBank/DDBJ databases">
        <title>Draft Genome Sequence of Methylobrevis pamukkalensis PK2.</title>
        <authorList>
            <person name="Vasilenko O.V."/>
            <person name="Doronina N.V."/>
            <person name="Shmareva M.N."/>
            <person name="Tarlachkov S.V."/>
            <person name="Mustakhimov I."/>
            <person name="Trotsenko Y.A."/>
        </authorList>
    </citation>
    <scope>NUCLEOTIDE SEQUENCE [LARGE SCALE GENOMIC DNA]</scope>
    <source>
        <strain evidence="10 11">PK2</strain>
    </source>
</reference>
<dbReference type="PANTHER" id="PTHR33910:SF1">
    <property type="entry name" value="PROTEIN TRANSLOCASE SUBUNIT SECE"/>
    <property type="match status" value="1"/>
</dbReference>
<comment type="subcellular location">
    <subcellularLocation>
        <location evidence="9">Cell membrane</location>
        <topology evidence="9">Single-pass membrane protein</topology>
    </subcellularLocation>
    <subcellularLocation>
        <location evidence="1">Membrane</location>
    </subcellularLocation>
</comment>
<keyword evidence="6 9" id="KW-1133">Transmembrane helix</keyword>
<dbReference type="Pfam" id="PF00584">
    <property type="entry name" value="SecE"/>
    <property type="match status" value="1"/>
</dbReference>
<evidence type="ECO:0000256" key="3">
    <source>
        <dbReference type="ARBA" id="ARBA00022475"/>
    </source>
</evidence>
<dbReference type="GO" id="GO:0043952">
    <property type="term" value="P:protein transport by the Sec complex"/>
    <property type="evidence" value="ECO:0007669"/>
    <property type="project" value="UniProtKB-UniRule"/>
</dbReference>
<comment type="function">
    <text evidence="9">Essential subunit of the Sec protein translocation channel SecYEG. Clamps together the 2 halves of SecY. May contact the channel plug during translocation.</text>
</comment>
<dbReference type="HAMAP" id="MF_00422">
    <property type="entry name" value="SecE"/>
    <property type="match status" value="1"/>
</dbReference>
<evidence type="ECO:0000256" key="6">
    <source>
        <dbReference type="ARBA" id="ARBA00022989"/>
    </source>
</evidence>
<sequence length="65" mass="7231">MAKTNPFTFLQQVRTETMKVSWPTRRETLITTATVFVMAVVASLFFLAVDALLSEGVRLLLQIGA</sequence>
<evidence type="ECO:0000256" key="1">
    <source>
        <dbReference type="ARBA" id="ARBA00004370"/>
    </source>
</evidence>
<keyword evidence="8 9" id="KW-0472">Membrane</keyword>
<dbReference type="InterPro" id="IPR038379">
    <property type="entry name" value="SecE_sf"/>
</dbReference>
<dbReference type="AlphaFoldDB" id="A0A1E3GY05"/>
<dbReference type="PATRIC" id="fig|1439726.3.peg.3964"/>
<evidence type="ECO:0000256" key="7">
    <source>
        <dbReference type="ARBA" id="ARBA00023010"/>
    </source>
</evidence>
<comment type="caution">
    <text evidence="10">The sequence shown here is derived from an EMBL/GenBank/DDBJ whole genome shotgun (WGS) entry which is preliminary data.</text>
</comment>
<protein>
    <recommendedName>
        <fullName evidence="9">Protein translocase subunit SecE</fullName>
    </recommendedName>
</protein>
<dbReference type="GO" id="GO:0009306">
    <property type="term" value="P:protein secretion"/>
    <property type="evidence" value="ECO:0007669"/>
    <property type="project" value="UniProtKB-UniRule"/>
</dbReference>
<organism evidence="10 11">
    <name type="scientific">Methylobrevis pamukkalensis</name>
    <dbReference type="NCBI Taxonomy" id="1439726"/>
    <lineage>
        <taxon>Bacteria</taxon>
        <taxon>Pseudomonadati</taxon>
        <taxon>Pseudomonadota</taxon>
        <taxon>Alphaproteobacteria</taxon>
        <taxon>Hyphomicrobiales</taxon>
        <taxon>Pleomorphomonadaceae</taxon>
        <taxon>Methylobrevis</taxon>
    </lineage>
</organism>
<dbReference type="EMBL" id="MCRJ01000122">
    <property type="protein sequence ID" value="ODN68932.1"/>
    <property type="molecule type" value="Genomic_DNA"/>
</dbReference>
<keyword evidence="5 9" id="KW-0653">Protein transport</keyword>
<dbReference type="PANTHER" id="PTHR33910">
    <property type="entry name" value="PROTEIN TRANSLOCASE SUBUNIT SECE"/>
    <property type="match status" value="1"/>
</dbReference>
<evidence type="ECO:0000256" key="8">
    <source>
        <dbReference type="ARBA" id="ARBA00023136"/>
    </source>
</evidence>
<keyword evidence="7 9" id="KW-0811">Translocation</keyword>
<keyword evidence="11" id="KW-1185">Reference proteome</keyword>
<proteinExistence type="inferred from homology"/>
<comment type="subunit">
    <text evidence="9">Component of the Sec protein translocase complex. Heterotrimer consisting of SecY, SecE and SecG subunits. The heterotrimers can form oligomers, although 1 heterotrimer is thought to be able to translocate proteins. Interacts with the ribosome. Interacts with SecDF, and other proteins may be involved. Interacts with SecA.</text>
</comment>
<feature type="transmembrane region" description="Helical" evidence="9">
    <location>
        <begin position="29"/>
        <end position="53"/>
    </location>
</feature>
<evidence type="ECO:0000313" key="11">
    <source>
        <dbReference type="Proteomes" id="UP000094622"/>
    </source>
</evidence>
<dbReference type="GO" id="GO:0008320">
    <property type="term" value="F:protein transmembrane transporter activity"/>
    <property type="evidence" value="ECO:0007669"/>
    <property type="project" value="UniProtKB-UniRule"/>
</dbReference>
<dbReference type="OrthoDB" id="9812738at2"/>
<comment type="similarity">
    <text evidence="9">Belongs to the SecE/SEC61-gamma family.</text>
</comment>
<evidence type="ECO:0000256" key="2">
    <source>
        <dbReference type="ARBA" id="ARBA00022448"/>
    </source>
</evidence>